<gene>
    <name evidence="3" type="ORF">PHYSODRAFT_246545</name>
</gene>
<dbReference type="RefSeq" id="XP_009538071.1">
    <property type="nucleotide sequence ID" value="XM_009539776.1"/>
</dbReference>
<dbReference type="Proteomes" id="UP000002640">
    <property type="component" value="Unassembled WGS sequence"/>
</dbReference>
<evidence type="ECO:0000313" key="3">
    <source>
        <dbReference type="EMBL" id="EGZ06174.1"/>
    </source>
</evidence>
<feature type="coiled-coil region" evidence="1">
    <location>
        <begin position="184"/>
        <end position="232"/>
    </location>
</feature>
<evidence type="ECO:0000313" key="4">
    <source>
        <dbReference type="Proteomes" id="UP000002640"/>
    </source>
</evidence>
<dbReference type="EMBL" id="JH159164">
    <property type="protein sequence ID" value="EGZ06174.1"/>
    <property type="molecule type" value="Genomic_DNA"/>
</dbReference>
<evidence type="ECO:0000256" key="1">
    <source>
        <dbReference type="SAM" id="Coils"/>
    </source>
</evidence>
<feature type="compositionally biased region" description="Polar residues" evidence="2">
    <location>
        <begin position="1"/>
        <end position="18"/>
    </location>
</feature>
<dbReference type="SMR" id="G5ADC1"/>
<evidence type="ECO:0000256" key="2">
    <source>
        <dbReference type="SAM" id="MobiDB-lite"/>
    </source>
</evidence>
<dbReference type="OMA" id="KQICRCK"/>
<keyword evidence="4" id="KW-1185">Reference proteome</keyword>
<dbReference type="AlphaFoldDB" id="G5ADC1"/>
<proteinExistence type="predicted"/>
<dbReference type="KEGG" id="psoj:PHYSODRAFT_246545"/>
<reference evidence="3 4" key="1">
    <citation type="journal article" date="2006" name="Science">
        <title>Phytophthora genome sequences uncover evolutionary origins and mechanisms of pathogenesis.</title>
        <authorList>
            <person name="Tyler B.M."/>
            <person name="Tripathy S."/>
            <person name="Zhang X."/>
            <person name="Dehal P."/>
            <person name="Jiang R.H."/>
            <person name="Aerts A."/>
            <person name="Arredondo F.D."/>
            <person name="Baxter L."/>
            <person name="Bensasson D."/>
            <person name="Beynon J.L."/>
            <person name="Chapman J."/>
            <person name="Damasceno C.M."/>
            <person name="Dorrance A.E."/>
            <person name="Dou D."/>
            <person name="Dickerman A.W."/>
            <person name="Dubchak I.L."/>
            <person name="Garbelotto M."/>
            <person name="Gijzen M."/>
            <person name="Gordon S.G."/>
            <person name="Govers F."/>
            <person name="Grunwald N.J."/>
            <person name="Huang W."/>
            <person name="Ivors K.L."/>
            <person name="Jones R.W."/>
            <person name="Kamoun S."/>
            <person name="Krampis K."/>
            <person name="Lamour K.H."/>
            <person name="Lee M.K."/>
            <person name="McDonald W.H."/>
            <person name="Medina M."/>
            <person name="Meijer H.J."/>
            <person name="Nordberg E.K."/>
            <person name="Maclean D.J."/>
            <person name="Ospina-Giraldo M.D."/>
            <person name="Morris P.F."/>
            <person name="Phuntumart V."/>
            <person name="Putnam N.H."/>
            <person name="Rash S."/>
            <person name="Rose J.K."/>
            <person name="Sakihama Y."/>
            <person name="Salamov A.A."/>
            <person name="Savidor A."/>
            <person name="Scheuring C.F."/>
            <person name="Smith B.M."/>
            <person name="Sobral B.W."/>
            <person name="Terry A."/>
            <person name="Torto-Alalibo T.A."/>
            <person name="Win J."/>
            <person name="Xu Z."/>
            <person name="Zhang H."/>
            <person name="Grigoriev I.V."/>
            <person name="Rokhsar D.S."/>
            <person name="Boore J.L."/>
        </authorList>
    </citation>
    <scope>NUCLEOTIDE SEQUENCE [LARGE SCALE GENOMIC DNA]</scope>
    <source>
        <strain evidence="3 4">P6497</strain>
    </source>
</reference>
<sequence length="237" mass="26470">MESDSSGEILTLGSTASLQLGPDDPPLSPVQGPESQQQAAAPDDVEDSSEEKSFEEVDEPEQRSRFNATSDKALLAEVLATPPFAADRKTVTVRKTRNEAASGTSEVHTENDDILEQLQQLKNAAVAEQQENKAKSTSKTQELETAGHLLMQAAEKRVSERLAAGKDSGHPKRRRLSTLIDQELEEAIERRKLEAEKVELHREELQLRREELEQQQRQQDLLREQIQQQAAQTESIL</sequence>
<dbReference type="InParanoid" id="G5ADC1"/>
<feature type="region of interest" description="Disordered" evidence="2">
    <location>
        <begin position="1"/>
        <end position="178"/>
    </location>
</feature>
<dbReference type="GeneID" id="20637618"/>
<feature type="compositionally biased region" description="Basic and acidic residues" evidence="2">
    <location>
        <begin position="154"/>
        <end position="170"/>
    </location>
</feature>
<name>G5ADC1_PHYSP</name>
<feature type="compositionally biased region" description="Basic and acidic residues" evidence="2">
    <location>
        <begin position="50"/>
        <end position="64"/>
    </location>
</feature>
<keyword evidence="1" id="KW-0175">Coiled coil</keyword>
<accession>G5ADC1</accession>
<protein>
    <submittedName>
        <fullName evidence="3">Uncharacterized protein</fullName>
    </submittedName>
</protein>
<organism evidence="3 4">
    <name type="scientific">Phytophthora sojae (strain P6497)</name>
    <name type="common">Soybean stem and root rot agent</name>
    <name type="synonym">Phytophthora megasperma f. sp. glycines</name>
    <dbReference type="NCBI Taxonomy" id="1094619"/>
    <lineage>
        <taxon>Eukaryota</taxon>
        <taxon>Sar</taxon>
        <taxon>Stramenopiles</taxon>
        <taxon>Oomycota</taxon>
        <taxon>Peronosporomycetes</taxon>
        <taxon>Peronosporales</taxon>
        <taxon>Peronosporaceae</taxon>
        <taxon>Phytophthora</taxon>
    </lineage>
</organism>